<dbReference type="InterPro" id="IPR006301">
    <property type="entry name" value="FlhA"/>
</dbReference>
<keyword evidence="9 21" id="KW-0812">Transmembrane</keyword>
<feature type="transmembrane region" description="Helical" evidence="21">
    <location>
        <begin position="468"/>
        <end position="485"/>
    </location>
</feature>
<dbReference type="InterPro" id="IPR028976">
    <property type="entry name" value="CheC-like_sf"/>
</dbReference>
<keyword evidence="17 21" id="KW-0472">Membrane</keyword>
<dbReference type="InterPro" id="IPR002010">
    <property type="entry name" value="T3SS_IM_R"/>
</dbReference>
<evidence type="ECO:0000256" key="8">
    <source>
        <dbReference type="ARBA" id="ARBA00022500"/>
    </source>
</evidence>
<dbReference type="Pfam" id="PF01618">
    <property type="entry name" value="MotA_ExbB"/>
    <property type="match status" value="1"/>
</dbReference>
<dbReference type="GO" id="GO:0003774">
    <property type="term" value="F:cytoskeletal motor activity"/>
    <property type="evidence" value="ECO:0007669"/>
    <property type="project" value="InterPro"/>
</dbReference>
<feature type="transmembrane region" description="Helical" evidence="21">
    <location>
        <begin position="646"/>
        <end position="668"/>
    </location>
</feature>
<dbReference type="InterPro" id="IPR001712">
    <property type="entry name" value="T3SS_FHIPEP"/>
</dbReference>
<keyword evidence="6" id="KW-0813">Transport</keyword>
<evidence type="ECO:0000256" key="10">
    <source>
        <dbReference type="ARBA" id="ARBA00022741"/>
    </source>
</evidence>
<evidence type="ECO:0000256" key="4">
    <source>
        <dbReference type="ARBA" id="ARBA00008835"/>
    </source>
</evidence>
<dbReference type="InterPro" id="IPR042193">
    <property type="entry name" value="FHIPEP_3"/>
</dbReference>
<dbReference type="Gene3D" id="1.10.8.540">
    <property type="entry name" value="FHIPEP family, domain 3"/>
    <property type="match status" value="1"/>
</dbReference>
<dbReference type="GO" id="GO:0009306">
    <property type="term" value="P:protein secretion"/>
    <property type="evidence" value="ECO:0007669"/>
    <property type="project" value="InterPro"/>
</dbReference>
<keyword evidence="10" id="KW-0547">Nucleotide-binding</keyword>
<keyword evidence="8" id="KW-0145">Chemotaxis</keyword>
<feature type="transmembrane region" description="Helical" evidence="21">
    <location>
        <begin position="1511"/>
        <end position="1538"/>
    </location>
</feature>
<feature type="transmembrane region" description="Helical" evidence="21">
    <location>
        <begin position="1290"/>
        <end position="1310"/>
    </location>
</feature>
<evidence type="ECO:0000256" key="1">
    <source>
        <dbReference type="ARBA" id="ARBA00004117"/>
    </source>
</evidence>
<dbReference type="NCBIfam" id="TIGR01398">
    <property type="entry name" value="FlhA"/>
    <property type="match status" value="1"/>
</dbReference>
<dbReference type="Gene3D" id="3.40.30.60">
    <property type="entry name" value="FHIPEP family, domain 1"/>
    <property type="match status" value="1"/>
</dbReference>
<dbReference type="GO" id="GO:0006614">
    <property type="term" value="P:SRP-dependent cotranslational protein targeting to membrane"/>
    <property type="evidence" value="ECO:0007669"/>
    <property type="project" value="InterPro"/>
</dbReference>
<dbReference type="InterPro" id="IPR002898">
    <property type="entry name" value="MotA_ExbB_proton_chnl"/>
</dbReference>
<evidence type="ECO:0000313" key="23">
    <source>
        <dbReference type="EMBL" id="CAE7460252.1"/>
    </source>
</evidence>
<dbReference type="InterPro" id="IPR033875">
    <property type="entry name" value="FlhG"/>
</dbReference>
<evidence type="ECO:0000313" key="24">
    <source>
        <dbReference type="Proteomes" id="UP000649617"/>
    </source>
</evidence>
<dbReference type="EMBL" id="CAJNIZ010022224">
    <property type="protein sequence ID" value="CAE7460252.1"/>
    <property type="molecule type" value="Genomic_DNA"/>
</dbReference>
<feature type="domain" description="OmpA-like" evidence="22">
    <location>
        <begin position="2702"/>
        <end position="2822"/>
    </location>
</feature>
<dbReference type="SUPFAM" id="SSF103088">
    <property type="entry name" value="OmpA-like"/>
    <property type="match status" value="1"/>
</dbReference>
<dbReference type="PROSITE" id="PS51123">
    <property type="entry name" value="OMPA_2"/>
    <property type="match status" value="1"/>
</dbReference>
<feature type="transmembrane region" description="Helical" evidence="21">
    <location>
        <begin position="680"/>
        <end position="699"/>
    </location>
</feature>
<feature type="transmembrane region" description="Helical" evidence="21">
    <location>
        <begin position="1559"/>
        <end position="1575"/>
    </location>
</feature>
<dbReference type="GO" id="GO:0003677">
    <property type="term" value="F:DNA binding"/>
    <property type="evidence" value="ECO:0007669"/>
    <property type="project" value="UniProtKB-KW"/>
</dbReference>
<feature type="transmembrane region" description="Helical" evidence="21">
    <location>
        <begin position="505"/>
        <end position="538"/>
    </location>
</feature>
<feature type="transmembrane region" description="Helical" evidence="21">
    <location>
        <begin position="20"/>
        <end position="41"/>
    </location>
</feature>
<dbReference type="Pfam" id="PF01312">
    <property type="entry name" value="Bac_export_2"/>
    <property type="match status" value="1"/>
</dbReference>
<keyword evidence="19" id="KW-1006">Bacterial flagellum protein export</keyword>
<dbReference type="Gene3D" id="3.40.1550.10">
    <property type="entry name" value="CheC-like"/>
    <property type="match status" value="1"/>
</dbReference>
<comment type="similarity">
    <text evidence="4">Belongs to the FHIPEP (flagella/HR/invasion proteins export pore) family.</text>
</comment>
<feature type="transmembrane region" description="Helical" evidence="21">
    <location>
        <begin position="973"/>
        <end position="995"/>
    </location>
</feature>
<dbReference type="GO" id="GO:0016987">
    <property type="term" value="F:sigma factor activity"/>
    <property type="evidence" value="ECO:0007669"/>
    <property type="project" value="UniProtKB-KW"/>
</dbReference>
<dbReference type="InterPro" id="IPR007624">
    <property type="entry name" value="RNA_pol_sigma70_r3"/>
</dbReference>
<evidence type="ECO:0000256" key="9">
    <source>
        <dbReference type="ARBA" id="ARBA00022692"/>
    </source>
</evidence>
<feature type="transmembrane region" description="Helical" evidence="21">
    <location>
        <begin position="705"/>
        <end position="726"/>
    </location>
</feature>
<keyword evidence="18" id="KW-0975">Bacterial flagellum</keyword>
<dbReference type="Pfam" id="PF00691">
    <property type="entry name" value="OmpA"/>
    <property type="match status" value="1"/>
</dbReference>
<feature type="transmembrane region" description="Helical" evidence="21">
    <location>
        <begin position="797"/>
        <end position="818"/>
    </location>
</feature>
<dbReference type="NCBIfam" id="NF009438">
    <property type="entry name" value="PRK12797.1"/>
    <property type="match status" value="1"/>
</dbReference>
<evidence type="ECO:0000256" key="7">
    <source>
        <dbReference type="ARBA" id="ARBA00022475"/>
    </source>
</evidence>
<evidence type="ECO:0000256" key="11">
    <source>
        <dbReference type="ARBA" id="ARBA00022779"/>
    </source>
</evidence>
<sequence>MAEEAVEQETAKGGGKKNVIIFVIALVVAVGASVGGTVFFLSSGEEAAQVEPVETVSSKPKTAIYHNMRPPYIVNYLTGSKPRYLQAEFTIMARNEAAIEAVILHMPLIRSEIVSYLSEQNFLELQTQEGKEAVRRGIVELVNRVLATYDVSPGIERSVCTMADKDVLTQEEIDALLTGVDDGSLDTEFGEEGGNTITHYDLTNEDKVVRGRMPTLELIAERFARMLRNDLPASLKVPVEVGLGGVQVIKYSEYIDTLYVPTCIKLLRIKPFAGICLLTLDAKLIHRLVDLFFGGTGLVSSLEGKEFTLTERRVIERIVNLILRDFESAWQDELPIKTEVVGDEVNPGLVNVIPGSEVLMLCSFRLELEEGGGELHIAFPYAALEPYKGVLDATGKKESKESNDQWRAGMERSILDAELPLNCVIGDVQLRLRDLMRLQPGEPLDVLVNGTLVAQGQDVMNLMRFKQLLLLLCGILIAQDAAAVMDLPALTVTTEDDGTQKYSVGIQILVVMTILTLLPSLVIMMTAFTRIIIVFAILRQAIGMQQTPSNQILVGIALFMTIFIMAPVFEEVNRVAIEPYVAETLPPQQALEAAAEPFRAFMLEQTRENDLDLFMRLSEHEPVDTAEDINFFVLVPAFMTSELKTAFQIGFMLFIPFLIIDMVVASVLMSMGMMMLSPLIISLPFKIMLFVLVDGWVMIMGTLALGLIVIIVSILVLPSLFVGLVVDMTISMAQFSGFISELLFNTLRVAGFFMVVPIFGNQLVSPRIRIALSMAVGLALTPVMGDAPDIADLNLGIMVDLVLQIMLAIGLGFTAVIFFQLFVIAGQFIGMQMGLGFAAMVDPGNGVSVTVWSQFFLMLVTLSFLVLNGHLILFEIFVAGFKLYPNGMELGMGEFAARIAQLGGWMFAGGVLLAIPAVVSLLIVNMSFGVMNRSIGMAEEQQGQEKTEDATPRKLEKAREEGQVARSRELNSVAIVTFGAAAAIFVAPDLAALMMDMTRVIFTSAAQPEIPLPTYLSNAVGEAMWAILPFSLVMFAAGVLSSIGVGGILFSSKAFAPKLSRMSPLKGLGRMFSKKSLMELAKSLAKFVLVSGVATLVLSYFLDDLLVLGGLPVEVAIAEGVVYVGWALLFIGMALVVVAVMDVPFQVADHKKQLKMTKQEVKDEHKDSEGKPEVKARIRALQQQMSRRKALEDVPDADVVITNPEHFSVAIKYNAKEMAAPVLLAKGVDHMAFRIREIADKHEVPIVPIPALARAIYFNTEAGDEIPEGLYIAVAQVLAYIYQLEQYQRGALAIPCLLLLVLALMTIRVPPTVLDLSFTFNIALALVVLLVSVYVMRPLDFAAFPTILLVATLLRLALNVASTRVVLLDGHGGGSAAGKVIESFGEVLVGGNYVVGLVVFIILVIINFVVVTKGAGRISEVSARFTLDAMPGKQMAIDADLNSGVIDQEQARVRREEVAAEADFYGSMDGASKFVKGDAIAGILILLINIVGGLTIGIVQHDLDFSQALEVYTLLTIGDGLVAQLPSLLLSTAAAMIVTRANSSQDMGLQVVNQLFAEPKALAIAAGILFALGIVPGMPHGVFLTLAIAAAAIAWWIHQKSLQPVAVATAVEEEVADVQPERSEVSWEDVSPVDTLGLEVGYKLIPLVDKNQSGELLSRIRGVRKKLSQELGFLVPTIHIRDNLDLLPNGYRFSLMGVSVGEAEIFVDKFLAIDPGETFGPLSGLATKDPAFGLPAYWIEEHEKDNAQTLGYTVVDASTVVATHVNQIMLDNAADLLGHDEVQHLVDLLAQGSPTLAEQLVPGAISLSGLLKILQNLLREKIPVKDIRTIAQCLADGSASSLSLDDQTNLVRSQLSRMIVQNIYGSEQSLEVITLDPELEQLLLQAKNQGSADAPVIEPVMAERLQQSVVSAAEQQEMAVIHVLAYEEIPENKQITVVSTIGCHPDLVEHLVKLGYEESVIQALPGCADLGQFRTVLAQRLHYAHKPGSALLGVYRFVGTSGVGKSSLVIKLMAQFVRQNPSTALAVISTDMERLAGTEALQLACQTFGVHMQECAPEELQATVQKFKNKALILVDTPAIAPARPLIAISGVKDIWVCSALHSLAHLRAQHQQVAGLNPAGVAVTQTDLSIEGDALGGLLYDLRLPLYWLGTANGLPDGLELANEQSVEQWLFVVAVTGGKGGVGKTNVSVNLGLAMSALGRRTTLLDADLGLANIDVLLGLKPRHTLKDVLDGTCSMHEVIINGPHDLKVVPAASGLQEMVKLGPREHAGLISAFSDIAHKMDVLIIDTAAGIADDVLSFLCAAQEIIVVVCNEPTSITDAYALIKILNQQFGINKIRVVANMVRNDADGVAVYDKLQHVTDRFLDVALLHAGSIPQDEQLRRAVQKQRAVLDLYPASKSAQAGMLGLLESVGKYDASKGASFETYAGIRIRGSMLDEMRRGDWAPRSVHRNARRVTEAMRKVEHALGKEASDRDIADRMQVSLEEYYDILKDASTCRLVSYEELNESDDPSALPHLDVGDHGAERDEMIQDLVAAIGELPERERLVMSLYYDEELNLKEIGAVLGVSESRISQILSQATLRVRSKVGGQVAALLDAPAFIIVVGGTLGILGAVIGLIQVLGNLADPNELGAGIATAFVATIYGVGEPDKAASPHVVDLPESTAFADQEDGDTFIEDPIDAAQSLLGGFAQLEGVSVASNNEWLELSLDANVLFAPGQTSLTPVAAALLEPAVALVSSTRNPLTIEGFTDNVPSESQLYPSNWEISSARASSVARFFVSQGVRPERISAVGYGENFPVATNATPDGRAANRRVVVVIARRTDASRNLNANPEGGAFAFLRSGPQNELDPRVVKTRTPEGGLIFSTESDLLSRDDE</sequence>
<feature type="region of interest" description="Disordered" evidence="20">
    <location>
        <begin position="939"/>
        <end position="961"/>
    </location>
</feature>
<dbReference type="NCBIfam" id="TIGR02479">
    <property type="entry name" value="FliA_WhiG"/>
    <property type="match status" value="1"/>
</dbReference>
<accession>A0A812S360</accession>
<feature type="transmembrane region" description="Helical" evidence="21">
    <location>
        <begin position="1122"/>
        <end position="1145"/>
    </location>
</feature>
<dbReference type="PROSITE" id="PS01060">
    <property type="entry name" value="FLIP_1"/>
    <property type="match status" value="1"/>
</dbReference>
<dbReference type="SUPFAM" id="SSF52540">
    <property type="entry name" value="P-loop containing nucleoside triphosphate hydrolases"/>
    <property type="match status" value="2"/>
</dbReference>
<dbReference type="CDD" id="cd17908">
    <property type="entry name" value="FliM"/>
    <property type="match status" value="1"/>
</dbReference>
<feature type="transmembrane region" description="Helical" evidence="21">
    <location>
        <begin position="1479"/>
        <end position="1499"/>
    </location>
</feature>
<evidence type="ECO:0000256" key="6">
    <source>
        <dbReference type="ARBA" id="ARBA00022448"/>
    </source>
</evidence>
<feature type="transmembrane region" description="Helical" evidence="21">
    <location>
        <begin position="550"/>
        <end position="569"/>
    </location>
</feature>
<dbReference type="Pfam" id="PF00448">
    <property type="entry name" value="SRP54"/>
    <property type="match status" value="1"/>
</dbReference>
<feature type="transmembrane region" description="Helical" evidence="21">
    <location>
        <begin position="1316"/>
        <end position="1335"/>
    </location>
</feature>
<dbReference type="InterPro" id="IPR029025">
    <property type="entry name" value="T3SS_substrate_exporter_C"/>
</dbReference>
<dbReference type="InterPro" id="IPR014284">
    <property type="entry name" value="RNA_pol_sigma-70_dom"/>
</dbReference>
<dbReference type="InterPro" id="IPR006665">
    <property type="entry name" value="OmpA-like"/>
</dbReference>
<keyword evidence="24" id="KW-1185">Reference proteome</keyword>
<dbReference type="Proteomes" id="UP000649617">
    <property type="component" value="Unassembled WGS sequence"/>
</dbReference>
<comment type="caution">
    <text evidence="23">The sequence shown here is derived from an EMBL/GenBank/DDBJ whole genome shotgun (WGS) entry which is preliminary data.</text>
</comment>
<evidence type="ECO:0000256" key="19">
    <source>
        <dbReference type="ARBA" id="ARBA00023225"/>
    </source>
</evidence>
<dbReference type="Gene3D" id="3.40.1690.10">
    <property type="entry name" value="secretion proteins EscU"/>
    <property type="match status" value="1"/>
</dbReference>
<dbReference type="NCBIfam" id="TIGR01103">
    <property type="entry name" value="fliP"/>
    <property type="match status" value="1"/>
</dbReference>
<feature type="transmembrane region" description="Helical" evidence="21">
    <location>
        <begin position="1387"/>
        <end position="1410"/>
    </location>
</feature>
<dbReference type="PRINTS" id="PR00951">
    <property type="entry name" value="FLGBIOSNFLIP"/>
</dbReference>
<keyword evidence="14" id="KW-0653">Protein transport</keyword>
<proteinExistence type="inferred from homology"/>
<keyword evidence="12" id="KW-1005">Bacterial flagellum biogenesis</keyword>
<feature type="transmembrane region" description="Helical" evidence="21">
    <location>
        <begin position="1347"/>
        <end position="1367"/>
    </location>
</feature>
<dbReference type="PROSITE" id="PS00994">
    <property type="entry name" value="FHIPEP"/>
    <property type="match status" value="1"/>
</dbReference>
<evidence type="ECO:0000256" key="21">
    <source>
        <dbReference type="SAM" id="Phobius"/>
    </source>
</evidence>
<dbReference type="InterPro" id="IPR033756">
    <property type="entry name" value="YlxH/NBP35"/>
</dbReference>
<dbReference type="SUPFAM" id="SSF103039">
    <property type="entry name" value="CheC-like"/>
    <property type="match status" value="1"/>
</dbReference>
<keyword evidence="7" id="KW-1003">Cell membrane</keyword>
<feature type="transmembrane region" description="Helical" evidence="21">
    <location>
        <begin position="1084"/>
        <end position="1102"/>
    </location>
</feature>
<dbReference type="InterPro" id="IPR013324">
    <property type="entry name" value="RNA_pol_sigma_r3/r4-like"/>
</dbReference>
<dbReference type="Pfam" id="PF04545">
    <property type="entry name" value="Sigma70_r4"/>
    <property type="match status" value="1"/>
</dbReference>
<dbReference type="Pfam" id="PF10609">
    <property type="entry name" value="ParA"/>
    <property type="match status" value="1"/>
</dbReference>
<evidence type="ECO:0000256" key="13">
    <source>
        <dbReference type="ARBA" id="ARBA00022840"/>
    </source>
</evidence>
<dbReference type="InterPro" id="IPR005838">
    <property type="entry name" value="T3SS_IM_P"/>
</dbReference>
<dbReference type="Gene3D" id="3.30.1330.60">
    <property type="entry name" value="OmpA-like domain"/>
    <property type="match status" value="1"/>
</dbReference>
<keyword evidence="11" id="KW-0283">Flagellar rotation</keyword>
<evidence type="ECO:0000256" key="16">
    <source>
        <dbReference type="ARBA" id="ARBA00023134"/>
    </source>
</evidence>
<dbReference type="InterPro" id="IPR005837">
    <property type="entry name" value="FliP"/>
</dbReference>
<dbReference type="PANTHER" id="PTHR30161">
    <property type="entry name" value="FLAGELLAR EXPORT PROTEIN, MEMBRANE FLHA SUBUNIT-RELATED"/>
    <property type="match status" value="1"/>
</dbReference>
<reference evidence="23" key="1">
    <citation type="submission" date="2021-02" db="EMBL/GenBank/DDBJ databases">
        <authorList>
            <person name="Dougan E. K."/>
            <person name="Rhodes N."/>
            <person name="Thang M."/>
            <person name="Chan C."/>
        </authorList>
    </citation>
    <scope>NUCLEOTIDE SEQUENCE</scope>
</reference>
<feature type="compositionally biased region" description="Basic and acidic residues" evidence="20">
    <location>
        <begin position="943"/>
        <end position="961"/>
    </location>
</feature>
<dbReference type="NCBIfam" id="TIGR02937">
    <property type="entry name" value="sigma70-ECF"/>
    <property type="match status" value="1"/>
</dbReference>
<evidence type="ECO:0000256" key="17">
    <source>
        <dbReference type="ARBA" id="ARBA00023136"/>
    </source>
</evidence>
<dbReference type="SUPFAM" id="SSF88946">
    <property type="entry name" value="Sigma2 domain of RNA polymerase sigma factors"/>
    <property type="match status" value="1"/>
</dbReference>
<dbReference type="SUPFAM" id="SSF160544">
    <property type="entry name" value="EscU C-terminal domain-like"/>
    <property type="match status" value="1"/>
</dbReference>
<dbReference type="GO" id="GO:0005525">
    <property type="term" value="F:GTP binding"/>
    <property type="evidence" value="ECO:0007669"/>
    <property type="project" value="UniProtKB-KW"/>
</dbReference>
<dbReference type="InterPro" id="IPR005503">
    <property type="entry name" value="FliL"/>
</dbReference>
<dbReference type="PROSITE" id="PS01061">
    <property type="entry name" value="FLIP_2"/>
    <property type="match status" value="1"/>
</dbReference>
<dbReference type="GO" id="GO:0006352">
    <property type="term" value="P:DNA-templated transcription initiation"/>
    <property type="evidence" value="ECO:0007669"/>
    <property type="project" value="InterPro"/>
</dbReference>
<dbReference type="GO" id="GO:0005524">
    <property type="term" value="F:ATP binding"/>
    <property type="evidence" value="ECO:0007669"/>
    <property type="project" value="UniProtKB-KW"/>
</dbReference>
<dbReference type="InterPro" id="IPR007630">
    <property type="entry name" value="RNA_pol_sigma70_r4"/>
</dbReference>
<dbReference type="Pfam" id="PF02154">
    <property type="entry name" value="FliM"/>
    <property type="match status" value="1"/>
</dbReference>
<keyword evidence="15 21" id="KW-1133">Transmembrane helix</keyword>
<dbReference type="SMART" id="SM00962">
    <property type="entry name" value="SRP54"/>
    <property type="match status" value="1"/>
</dbReference>
<dbReference type="Gene3D" id="1.20.140.160">
    <property type="match status" value="1"/>
</dbReference>
<dbReference type="InterPro" id="IPR027417">
    <property type="entry name" value="P-loop_NTPase"/>
</dbReference>
<dbReference type="Gene3D" id="6.10.250.2080">
    <property type="match status" value="1"/>
</dbReference>
<dbReference type="InterPro" id="IPR025505">
    <property type="entry name" value="FHIPEP_CS"/>
</dbReference>
<dbReference type="NCBIfam" id="NF005413">
    <property type="entry name" value="PRK06986.1"/>
    <property type="match status" value="1"/>
</dbReference>
<protein>
    <recommendedName>
        <fullName evidence="5">Flagellar biosynthetic protein FlhB</fullName>
    </recommendedName>
</protein>
<dbReference type="Pfam" id="PF03748">
    <property type="entry name" value="FliL"/>
    <property type="match status" value="1"/>
</dbReference>
<dbReference type="CDD" id="cd07185">
    <property type="entry name" value="OmpA_C-like"/>
    <property type="match status" value="1"/>
</dbReference>
<dbReference type="CDD" id="cd02038">
    <property type="entry name" value="FlhG-like"/>
    <property type="match status" value="1"/>
</dbReference>
<dbReference type="Pfam" id="PF00771">
    <property type="entry name" value="FHIPEP"/>
    <property type="match status" value="1"/>
</dbReference>
<organism evidence="23 24">
    <name type="scientific">Symbiodinium pilosum</name>
    <name type="common">Dinoflagellate</name>
    <dbReference type="NCBI Taxonomy" id="2952"/>
    <lineage>
        <taxon>Eukaryota</taxon>
        <taxon>Sar</taxon>
        <taxon>Alveolata</taxon>
        <taxon>Dinophyceae</taxon>
        <taxon>Suessiales</taxon>
        <taxon>Symbiodiniaceae</taxon>
        <taxon>Symbiodinium</taxon>
    </lineage>
</organism>
<evidence type="ECO:0000256" key="12">
    <source>
        <dbReference type="ARBA" id="ARBA00022795"/>
    </source>
</evidence>
<keyword evidence="16" id="KW-0342">GTP-binding</keyword>
<keyword evidence="13" id="KW-0067">ATP-binding</keyword>
<dbReference type="CDD" id="cd06171">
    <property type="entry name" value="Sigma70_r4"/>
    <property type="match status" value="1"/>
</dbReference>
<feature type="transmembrane region" description="Helical" evidence="21">
    <location>
        <begin position="904"/>
        <end position="924"/>
    </location>
</feature>
<dbReference type="InterPro" id="IPR006135">
    <property type="entry name" value="T3SS_substrate_exporter"/>
</dbReference>
<feature type="transmembrane region" description="Helical" evidence="21">
    <location>
        <begin position="738"/>
        <end position="760"/>
    </location>
</feature>
<evidence type="ECO:0000256" key="3">
    <source>
        <dbReference type="ARBA" id="ARBA00004651"/>
    </source>
</evidence>
<dbReference type="SUPFAM" id="SSF101801">
    <property type="entry name" value="Surface presentation of antigens (SPOA)"/>
    <property type="match status" value="1"/>
</dbReference>
<dbReference type="PRINTS" id="PR01302">
    <property type="entry name" value="TYPE3IMPPROT"/>
</dbReference>
<evidence type="ECO:0000256" key="18">
    <source>
        <dbReference type="ARBA" id="ARBA00023143"/>
    </source>
</evidence>
<evidence type="ECO:0000256" key="20">
    <source>
        <dbReference type="SAM" id="MobiDB-lite"/>
    </source>
</evidence>
<dbReference type="GO" id="GO:0003899">
    <property type="term" value="F:DNA-directed RNA polymerase activity"/>
    <property type="evidence" value="ECO:0007669"/>
    <property type="project" value="InterPro"/>
</dbReference>
<dbReference type="SUPFAM" id="SSF88659">
    <property type="entry name" value="Sigma3 and sigma4 domains of RNA polymerase sigma factors"/>
    <property type="match status" value="2"/>
</dbReference>
<evidence type="ECO:0000256" key="2">
    <source>
        <dbReference type="ARBA" id="ARBA00004162"/>
    </source>
</evidence>
<evidence type="ECO:0000256" key="5">
    <source>
        <dbReference type="ARBA" id="ARBA00021622"/>
    </source>
</evidence>
<evidence type="ECO:0000256" key="14">
    <source>
        <dbReference type="ARBA" id="ARBA00022927"/>
    </source>
</evidence>
<dbReference type="InterPro" id="IPR012845">
    <property type="entry name" value="RNA_pol_sigma_FliA_WhiG"/>
</dbReference>
<dbReference type="NCBIfam" id="TIGR01397">
    <property type="entry name" value="fliM_switch"/>
    <property type="match status" value="1"/>
</dbReference>
<dbReference type="InterPro" id="IPR000897">
    <property type="entry name" value="SRP54_GTPase_dom"/>
</dbReference>
<dbReference type="InterPro" id="IPR013325">
    <property type="entry name" value="RNA_pol_sigma_r2"/>
</dbReference>
<dbReference type="InterPro" id="IPR036429">
    <property type="entry name" value="SpoA-like_sf"/>
</dbReference>
<comment type="subcellular location">
    <subcellularLocation>
        <location evidence="1">Bacterial flagellum basal body</location>
    </subcellularLocation>
    <subcellularLocation>
        <location evidence="3">Cell membrane</location>
        <topology evidence="3">Multi-pass membrane protein</topology>
    </subcellularLocation>
    <subcellularLocation>
        <location evidence="2">Cell membrane</location>
        <topology evidence="2">Single-pass membrane protein</topology>
    </subcellularLocation>
</comment>
<dbReference type="GO" id="GO:0006935">
    <property type="term" value="P:chemotaxis"/>
    <property type="evidence" value="ECO:0007669"/>
    <property type="project" value="UniProtKB-KW"/>
</dbReference>
<dbReference type="InterPro" id="IPR001689">
    <property type="entry name" value="Flag_FliM"/>
</dbReference>
<gene>
    <name evidence="23" type="primary">flhA</name>
    <name evidence="23" type="ORF">SPIL2461_LOCUS11480</name>
</gene>
<dbReference type="Gene3D" id="3.40.50.300">
    <property type="entry name" value="P-loop containing nucleotide triphosphate hydrolases"/>
    <property type="match status" value="2"/>
</dbReference>
<feature type="transmembrane region" description="Helical" evidence="21">
    <location>
        <begin position="1023"/>
        <end position="1050"/>
    </location>
</feature>
<evidence type="ECO:0000256" key="15">
    <source>
        <dbReference type="ARBA" id="ARBA00022989"/>
    </source>
</evidence>
<dbReference type="Pfam" id="PF01311">
    <property type="entry name" value="Bac_export_1"/>
    <property type="match status" value="1"/>
</dbReference>
<dbReference type="Pfam" id="PF00813">
    <property type="entry name" value="FliP"/>
    <property type="match status" value="1"/>
</dbReference>
<dbReference type="Pfam" id="PF04539">
    <property type="entry name" value="Sigma70_r3"/>
    <property type="match status" value="1"/>
</dbReference>
<evidence type="ECO:0000259" key="22">
    <source>
        <dbReference type="PROSITE" id="PS51123"/>
    </source>
</evidence>
<feature type="transmembrane region" description="Helical" evidence="21">
    <location>
        <begin position="855"/>
        <end position="884"/>
    </location>
</feature>
<dbReference type="InterPro" id="IPR042194">
    <property type="entry name" value="FHIPEP_1"/>
</dbReference>
<name>A0A812S360_SYMPI</name>
<dbReference type="PANTHER" id="PTHR30161:SF1">
    <property type="entry name" value="FLAGELLAR BIOSYNTHESIS PROTEIN FLHA-RELATED"/>
    <property type="match status" value="1"/>
</dbReference>
<dbReference type="InterPro" id="IPR006136">
    <property type="entry name" value="FlhB"/>
</dbReference>
<dbReference type="NCBIfam" id="TIGR00328">
    <property type="entry name" value="flhB"/>
    <property type="match status" value="1"/>
</dbReference>
<dbReference type="GO" id="GO:0005886">
    <property type="term" value="C:plasma membrane"/>
    <property type="evidence" value="ECO:0007669"/>
    <property type="project" value="UniProtKB-SubCell"/>
</dbReference>
<dbReference type="InterPro" id="IPR036737">
    <property type="entry name" value="OmpA-like_sf"/>
</dbReference>
<dbReference type="OrthoDB" id="8196658at2759"/>